<feature type="compositionally biased region" description="Basic and acidic residues" evidence="1">
    <location>
        <begin position="73"/>
        <end position="88"/>
    </location>
</feature>
<keyword evidence="3" id="KW-1185">Reference proteome</keyword>
<organism evidence="2 3">
    <name type="scientific">Cercophora newfieldiana</name>
    <dbReference type="NCBI Taxonomy" id="92897"/>
    <lineage>
        <taxon>Eukaryota</taxon>
        <taxon>Fungi</taxon>
        <taxon>Dikarya</taxon>
        <taxon>Ascomycota</taxon>
        <taxon>Pezizomycotina</taxon>
        <taxon>Sordariomycetes</taxon>
        <taxon>Sordariomycetidae</taxon>
        <taxon>Sordariales</taxon>
        <taxon>Lasiosphaeriaceae</taxon>
        <taxon>Cercophora</taxon>
    </lineage>
</organism>
<name>A0AA39Y5C4_9PEZI</name>
<dbReference type="EMBL" id="JAULSV010000004">
    <property type="protein sequence ID" value="KAK0646321.1"/>
    <property type="molecule type" value="Genomic_DNA"/>
</dbReference>
<dbReference type="Proteomes" id="UP001174936">
    <property type="component" value="Unassembled WGS sequence"/>
</dbReference>
<accession>A0AA39Y5C4</accession>
<evidence type="ECO:0000313" key="3">
    <source>
        <dbReference type="Proteomes" id="UP001174936"/>
    </source>
</evidence>
<gene>
    <name evidence="2" type="ORF">B0T16DRAFT_159102</name>
</gene>
<reference evidence="2" key="1">
    <citation type="submission" date="2023-06" db="EMBL/GenBank/DDBJ databases">
        <title>Genome-scale phylogeny and comparative genomics of the fungal order Sordariales.</title>
        <authorList>
            <consortium name="Lawrence Berkeley National Laboratory"/>
            <person name="Hensen N."/>
            <person name="Bonometti L."/>
            <person name="Westerberg I."/>
            <person name="Brannstrom I.O."/>
            <person name="Guillou S."/>
            <person name="Cros-Aarteil S."/>
            <person name="Calhoun S."/>
            <person name="Haridas S."/>
            <person name="Kuo A."/>
            <person name="Mondo S."/>
            <person name="Pangilinan J."/>
            <person name="Riley R."/>
            <person name="Labutti K."/>
            <person name="Andreopoulos B."/>
            <person name="Lipzen A."/>
            <person name="Chen C."/>
            <person name="Yanf M."/>
            <person name="Daum C."/>
            <person name="Ng V."/>
            <person name="Clum A."/>
            <person name="Steindorff A."/>
            <person name="Ohm R."/>
            <person name="Martin F."/>
            <person name="Silar P."/>
            <person name="Natvig D."/>
            <person name="Lalanne C."/>
            <person name="Gautier V."/>
            <person name="Ament-Velasquez S.L."/>
            <person name="Kruys A."/>
            <person name="Hutchinson M.I."/>
            <person name="Powell A.J."/>
            <person name="Barry K."/>
            <person name="Miller A.N."/>
            <person name="Grigoriev I.V."/>
            <person name="Debuchy R."/>
            <person name="Gladieux P."/>
            <person name="Thoren M.H."/>
            <person name="Johannesson H."/>
        </authorList>
    </citation>
    <scope>NUCLEOTIDE SEQUENCE</scope>
    <source>
        <strain evidence="2">SMH2532-1</strain>
    </source>
</reference>
<feature type="compositionally biased region" description="Polar residues" evidence="1">
    <location>
        <begin position="53"/>
        <end position="63"/>
    </location>
</feature>
<feature type="region of interest" description="Disordered" evidence="1">
    <location>
        <begin position="53"/>
        <end position="121"/>
    </location>
</feature>
<evidence type="ECO:0000256" key="1">
    <source>
        <dbReference type="SAM" id="MobiDB-lite"/>
    </source>
</evidence>
<proteinExistence type="predicted"/>
<dbReference type="AlphaFoldDB" id="A0AA39Y5C4"/>
<evidence type="ECO:0000313" key="2">
    <source>
        <dbReference type="EMBL" id="KAK0646321.1"/>
    </source>
</evidence>
<protein>
    <submittedName>
        <fullName evidence="2">Uncharacterized protein</fullName>
    </submittedName>
</protein>
<comment type="caution">
    <text evidence="2">The sequence shown here is derived from an EMBL/GenBank/DDBJ whole genome shotgun (WGS) entry which is preliminary data.</text>
</comment>
<sequence length="270" mass="28745">MQDARRCDDLTATTSSAIPTFENSTGTHPLHATATIATPIPTASTDASYTVPATSAGGISSPYTPRPDWGSSAREEQGRLARVGDDGGHLSGAETWTQPHSYPHPSGSAGELTAAKPNSRPKGSHLVGSMVVFFDQGKHLAALLHSNLVSSRLLFNSCGTSYIAGPFGGAKLHIIVGPKAALYPPGNHQFEVSASDIIAKIDEASRAHRFRLGSVHHAYVLETRRVCYEVYWEIPDGAATAFGKTFDAPPQAMVRDLVLECSYSLEKTTN</sequence>